<evidence type="ECO:0000313" key="1">
    <source>
        <dbReference type="EMBL" id="OEG20790.1"/>
    </source>
</evidence>
<name>A0A1E5H825_9ENTE</name>
<dbReference type="InterPro" id="IPR003772">
    <property type="entry name" value="YceD"/>
</dbReference>
<keyword evidence="2" id="KW-1185">Reference proteome</keyword>
<gene>
    <name evidence="1" type="ORF">BCR25_02970</name>
</gene>
<dbReference type="OrthoDB" id="9790372at2"/>
<comment type="caution">
    <text evidence="1">The sequence shown here is derived from an EMBL/GenBank/DDBJ whole genome shotgun (WGS) entry which is preliminary data.</text>
</comment>
<proteinExistence type="predicted"/>
<dbReference type="RefSeq" id="WP_069662098.1">
    <property type="nucleotide sequence ID" value="NZ_JBHUJJ010000001.1"/>
</dbReference>
<reference evidence="2" key="1">
    <citation type="submission" date="2016-09" db="EMBL/GenBank/DDBJ databases">
        <authorList>
            <person name="Gulvik C.A."/>
        </authorList>
    </citation>
    <scope>NUCLEOTIDE SEQUENCE [LARGE SCALE GENOMIC DNA]</scope>
    <source>
        <strain evidence="2">LMG 8895</strain>
    </source>
</reference>
<dbReference type="EMBL" id="MIJY01000001">
    <property type="protein sequence ID" value="OEG20790.1"/>
    <property type="molecule type" value="Genomic_DNA"/>
</dbReference>
<evidence type="ECO:0000313" key="2">
    <source>
        <dbReference type="Proteomes" id="UP000095094"/>
    </source>
</evidence>
<dbReference type="Pfam" id="PF02620">
    <property type="entry name" value="YceD"/>
    <property type="match status" value="1"/>
</dbReference>
<accession>A0A1E5H825</accession>
<dbReference type="Proteomes" id="UP000095094">
    <property type="component" value="Unassembled WGS sequence"/>
</dbReference>
<sequence>MKWSLLELNKYKDNPLEFSETLDLKESLMNRDNLILDVSPVKTTGMLTVGKDEYLIHYRIDVIVTVPSSRSLTPVPLTMTLDVDEVFMTQEQYQSKDDRLADEEIILLDNPTIDLDESVEDNILLAIPIQVLTEEEKTNSDMPKGDDWEVLSEEAYLQQRETEAQQTTDPRLAKLSELFNETTDNEDN</sequence>
<organism evidence="1 2">
    <name type="scientific">Enterococcus termitis</name>
    <dbReference type="NCBI Taxonomy" id="332950"/>
    <lineage>
        <taxon>Bacteria</taxon>
        <taxon>Bacillati</taxon>
        <taxon>Bacillota</taxon>
        <taxon>Bacilli</taxon>
        <taxon>Lactobacillales</taxon>
        <taxon>Enterococcaceae</taxon>
        <taxon>Enterococcus</taxon>
    </lineage>
</organism>
<protein>
    <submittedName>
        <fullName evidence="1">Nucleic acid-binding protein</fullName>
    </submittedName>
</protein>
<dbReference type="AlphaFoldDB" id="A0A1E5H825"/>